<dbReference type="EMBL" id="AMXF01000004">
    <property type="protein sequence ID" value="ENO98829.1"/>
    <property type="molecule type" value="Genomic_DNA"/>
</dbReference>
<comment type="cofactor">
    <cofactor evidence="1">
        <name>[4Fe-4S] cluster</name>
        <dbReference type="ChEBI" id="CHEBI:49883"/>
    </cofactor>
</comment>
<proteinExistence type="predicted"/>
<protein>
    <submittedName>
        <fullName evidence="8">Radical SAM domain-containing protein</fullName>
    </submittedName>
</protein>
<dbReference type="SFLD" id="SFLDS00029">
    <property type="entry name" value="Radical_SAM"/>
    <property type="match status" value="1"/>
</dbReference>
<evidence type="ECO:0000256" key="1">
    <source>
        <dbReference type="ARBA" id="ARBA00001966"/>
    </source>
</evidence>
<keyword evidence="3" id="KW-0949">S-adenosyl-L-methionine</keyword>
<evidence type="ECO:0000256" key="3">
    <source>
        <dbReference type="ARBA" id="ARBA00022691"/>
    </source>
</evidence>
<comment type="caution">
    <text evidence="8">The sequence shown here is derived from an EMBL/GenBank/DDBJ whole genome shotgun (WGS) entry which is preliminary data.</text>
</comment>
<keyword evidence="5" id="KW-0408">Iron</keyword>
<dbReference type="PANTHER" id="PTHR43787">
    <property type="entry name" value="FEMO COFACTOR BIOSYNTHESIS PROTEIN NIFB-RELATED"/>
    <property type="match status" value="1"/>
</dbReference>
<dbReference type="PANTHER" id="PTHR43787:SF11">
    <property type="entry name" value="UPF0026 PROTEIN SLR1464"/>
    <property type="match status" value="1"/>
</dbReference>
<dbReference type="AlphaFoldDB" id="N7A3H7"/>
<dbReference type="InterPro" id="IPR013785">
    <property type="entry name" value="Aldolase_TIM"/>
</dbReference>
<evidence type="ECO:0000256" key="2">
    <source>
        <dbReference type="ARBA" id="ARBA00022485"/>
    </source>
</evidence>
<dbReference type="SMART" id="SM00729">
    <property type="entry name" value="Elp3"/>
    <property type="match status" value="1"/>
</dbReference>
<gene>
    <name evidence="8" type="ORF">C667_01733</name>
</gene>
<sequence length="315" mass="34413">MDIAFGPVPSRRLGRSLGINNIPPKHCSYACVYCQVGPTPEEEISPRPSYRPEEILRQVRMRLEAVRAHGDAVDYLTFVPDGEPTLDSRLGESIDALRELGLPIAVISNASLLWYADVRSALRRADWVSVKVDSVVPGVWERINRPHGVLRLADILGGIQRFASEFAGRLVSETMLVAGLNDGDEDIAALGRFIATTRIGRAYLAIPHRPPAVAGVRGPDEAVVLRAFRTLADKGLEVELLTAYEGDVFAFGGDLRVEILAISAVHPLRTSAIQALLDKGGGSMALVDALLASGELRRLEHEGEVFYLRRLHREG</sequence>
<dbReference type="Pfam" id="PF04055">
    <property type="entry name" value="Radical_SAM"/>
    <property type="match status" value="1"/>
</dbReference>
<dbReference type="InterPro" id="IPR006638">
    <property type="entry name" value="Elp3/MiaA/NifB-like_rSAM"/>
</dbReference>
<keyword evidence="6" id="KW-0411">Iron-sulfur</keyword>
<dbReference type="InterPro" id="IPR007197">
    <property type="entry name" value="rSAM"/>
</dbReference>
<name>N7A3H7_9RHOO</name>
<dbReference type="Proteomes" id="UP000013047">
    <property type="component" value="Unassembled WGS sequence"/>
</dbReference>
<dbReference type="PROSITE" id="PS51918">
    <property type="entry name" value="RADICAL_SAM"/>
    <property type="match status" value="1"/>
</dbReference>
<dbReference type="GO" id="GO:0046872">
    <property type="term" value="F:metal ion binding"/>
    <property type="evidence" value="ECO:0007669"/>
    <property type="project" value="UniProtKB-KW"/>
</dbReference>
<dbReference type="GO" id="GO:0051539">
    <property type="term" value="F:4 iron, 4 sulfur cluster binding"/>
    <property type="evidence" value="ECO:0007669"/>
    <property type="project" value="UniProtKB-KW"/>
</dbReference>
<evidence type="ECO:0000313" key="9">
    <source>
        <dbReference type="Proteomes" id="UP000013047"/>
    </source>
</evidence>
<dbReference type="GO" id="GO:0003824">
    <property type="term" value="F:catalytic activity"/>
    <property type="evidence" value="ECO:0007669"/>
    <property type="project" value="InterPro"/>
</dbReference>
<organism evidence="8 9">
    <name type="scientific">Thauera phenylacetica B4P</name>
    <dbReference type="NCBI Taxonomy" id="1234382"/>
    <lineage>
        <taxon>Bacteria</taxon>
        <taxon>Pseudomonadati</taxon>
        <taxon>Pseudomonadota</taxon>
        <taxon>Betaproteobacteria</taxon>
        <taxon>Rhodocyclales</taxon>
        <taxon>Zoogloeaceae</taxon>
        <taxon>Thauera</taxon>
    </lineage>
</organism>
<keyword evidence="4" id="KW-0479">Metal-binding</keyword>
<dbReference type="InterPro" id="IPR040084">
    <property type="entry name" value="GTPase_Obg"/>
</dbReference>
<evidence type="ECO:0000256" key="5">
    <source>
        <dbReference type="ARBA" id="ARBA00023004"/>
    </source>
</evidence>
<dbReference type="InterPro" id="IPR058240">
    <property type="entry name" value="rSAM_sf"/>
</dbReference>
<keyword evidence="9" id="KW-1185">Reference proteome</keyword>
<dbReference type="SUPFAM" id="SSF102114">
    <property type="entry name" value="Radical SAM enzymes"/>
    <property type="match status" value="1"/>
</dbReference>
<evidence type="ECO:0000313" key="8">
    <source>
        <dbReference type="EMBL" id="ENO98829.1"/>
    </source>
</evidence>
<dbReference type="OrthoDB" id="9800840at2"/>
<dbReference type="SFLD" id="SFLDG01083">
    <property type="entry name" value="Uncharacterised_Radical_SAM_Su"/>
    <property type="match status" value="1"/>
</dbReference>
<reference evidence="8 9" key="1">
    <citation type="submission" date="2012-09" db="EMBL/GenBank/DDBJ databases">
        <title>Draft Genome Sequences of 6 Strains from Genus Thauera.</title>
        <authorList>
            <person name="Liu B."/>
            <person name="Shapleigh J.P."/>
            <person name="Frostegard A.H."/>
        </authorList>
    </citation>
    <scope>NUCLEOTIDE SEQUENCE [LARGE SCALE GENOMIC DNA]</scope>
    <source>
        <strain evidence="8 9">B4P</strain>
    </source>
</reference>
<feature type="domain" description="Radical SAM core" evidence="7">
    <location>
        <begin position="9"/>
        <end position="245"/>
    </location>
</feature>
<accession>N7A3H7</accession>
<dbReference type="RefSeq" id="WP_004355795.1">
    <property type="nucleotide sequence ID" value="NZ_AMXF01000004.1"/>
</dbReference>
<keyword evidence="2" id="KW-0004">4Fe-4S</keyword>
<dbReference type="Gene3D" id="3.20.20.70">
    <property type="entry name" value="Aldolase class I"/>
    <property type="match status" value="1"/>
</dbReference>
<evidence type="ECO:0000256" key="4">
    <source>
        <dbReference type="ARBA" id="ARBA00022723"/>
    </source>
</evidence>
<dbReference type="CDD" id="cd01335">
    <property type="entry name" value="Radical_SAM"/>
    <property type="match status" value="1"/>
</dbReference>
<evidence type="ECO:0000259" key="7">
    <source>
        <dbReference type="PROSITE" id="PS51918"/>
    </source>
</evidence>
<evidence type="ECO:0000256" key="6">
    <source>
        <dbReference type="ARBA" id="ARBA00023014"/>
    </source>
</evidence>